<evidence type="ECO:0000256" key="1">
    <source>
        <dbReference type="ARBA" id="ARBA00000316"/>
    </source>
</evidence>
<dbReference type="HAMAP" id="MF_01201">
    <property type="entry name" value="Ala_racemase"/>
    <property type="match status" value="1"/>
</dbReference>
<comment type="function">
    <text evidence="5">Catalyzes the interconversion of L-alanine and D-alanine. May also act on other amino acids.</text>
</comment>
<comment type="similarity">
    <text evidence="5">Belongs to the alanine racemase family.</text>
</comment>
<dbReference type="Pfam" id="PF00842">
    <property type="entry name" value="Ala_racemase_C"/>
    <property type="match status" value="1"/>
</dbReference>
<dbReference type="AlphaFoldDB" id="A0A0W0TSQ3"/>
<dbReference type="RefSeq" id="WP_028385707.1">
    <property type="nucleotide sequence ID" value="NZ_CAAAHN010000006.1"/>
</dbReference>
<name>A0A0W0TSQ3_9GAMM</name>
<organism evidence="8 9">
    <name type="scientific">Legionella geestiana</name>
    <dbReference type="NCBI Taxonomy" id="45065"/>
    <lineage>
        <taxon>Bacteria</taxon>
        <taxon>Pseudomonadati</taxon>
        <taxon>Pseudomonadota</taxon>
        <taxon>Gammaproteobacteria</taxon>
        <taxon>Legionellales</taxon>
        <taxon>Legionellaceae</taxon>
        <taxon>Legionella</taxon>
    </lineage>
</organism>
<dbReference type="PRINTS" id="PR00992">
    <property type="entry name" value="ALARACEMASE"/>
</dbReference>
<dbReference type="Proteomes" id="UP000054785">
    <property type="component" value="Unassembled WGS sequence"/>
</dbReference>
<keyword evidence="4 5" id="KW-0413">Isomerase</keyword>
<evidence type="ECO:0000313" key="8">
    <source>
        <dbReference type="EMBL" id="KTC98540.1"/>
    </source>
</evidence>
<dbReference type="Pfam" id="PF01168">
    <property type="entry name" value="Ala_racemase_N"/>
    <property type="match status" value="1"/>
</dbReference>
<sequence length="361" mass="38358">MTRPTWMRVNPAALLHNLRRVNASAPQSRVLAMVKANAYGCGIENVVPVLEGQVDGFGVAALDEACAIRALGARTPCVLMGGVFDAEEWRSVNRLDCISMVHSHEQLALMLQTPLTTPPASVWVKVNTGMQRLGFLPEDVPGVLAALNASSWIAKNPCVITHFARADEPDHGANRQQLATFATLNAHAGMVSIANSAAILSGLGTTADWVRPGIMLYGVSPFSGTTAKDVGLRPVVSLMSAITAIHDIAAGQPVGYGHAWVASRPSRIGIIPIGYGDGYPRHVGKDASVAVNGQEVPVVGRVSMDMLTVDLTDSVDVCTGDAVELWGEHMPIERIAHSAGTIGYELLCQLTDRVRHSRHTG</sequence>
<dbReference type="GO" id="GO:0030632">
    <property type="term" value="P:D-alanine biosynthetic process"/>
    <property type="evidence" value="ECO:0007669"/>
    <property type="project" value="UniProtKB-UniRule"/>
</dbReference>
<keyword evidence="3 5" id="KW-0663">Pyridoxal phosphate</keyword>
<comment type="catalytic activity">
    <reaction evidence="1 5">
        <text>L-alanine = D-alanine</text>
        <dbReference type="Rhea" id="RHEA:20249"/>
        <dbReference type="ChEBI" id="CHEBI:57416"/>
        <dbReference type="ChEBI" id="CHEBI:57972"/>
        <dbReference type="EC" id="5.1.1.1"/>
    </reaction>
</comment>
<evidence type="ECO:0000256" key="4">
    <source>
        <dbReference type="ARBA" id="ARBA00023235"/>
    </source>
</evidence>
<dbReference type="InterPro" id="IPR001608">
    <property type="entry name" value="Ala_racemase_N"/>
</dbReference>
<protein>
    <recommendedName>
        <fullName evidence="5">Alanine racemase</fullName>
        <ecNumber evidence="5">5.1.1.1</ecNumber>
    </recommendedName>
</protein>
<dbReference type="OrthoDB" id="9813814at2"/>
<evidence type="ECO:0000256" key="5">
    <source>
        <dbReference type="HAMAP-Rule" id="MF_01201"/>
    </source>
</evidence>
<dbReference type="STRING" id="45065.Lgee_1617"/>
<dbReference type="UniPathway" id="UPA00042">
    <property type="reaction ID" value="UER00497"/>
</dbReference>
<accession>A0A0W0TSQ3</accession>
<comment type="pathway">
    <text evidence="5">Amino-acid biosynthesis; D-alanine biosynthesis; D-alanine from L-alanine: step 1/1.</text>
</comment>
<dbReference type="EMBL" id="LNYC01000063">
    <property type="protein sequence ID" value="KTC98540.1"/>
    <property type="molecule type" value="Genomic_DNA"/>
</dbReference>
<dbReference type="FunFam" id="3.20.20.10:FF:000002">
    <property type="entry name" value="Alanine racemase"/>
    <property type="match status" value="1"/>
</dbReference>
<feature type="active site" description="Proton acceptor; specific for L-alanine" evidence="5">
    <location>
        <position position="256"/>
    </location>
</feature>
<dbReference type="NCBIfam" id="TIGR00492">
    <property type="entry name" value="alr"/>
    <property type="match status" value="1"/>
</dbReference>
<feature type="binding site" evidence="5 7">
    <location>
        <position position="304"/>
    </location>
    <ligand>
        <name>substrate</name>
    </ligand>
</feature>
<dbReference type="PATRIC" id="fig|45065.4.peg.1752"/>
<evidence type="ECO:0000256" key="3">
    <source>
        <dbReference type="ARBA" id="ARBA00022898"/>
    </source>
</evidence>
<dbReference type="PANTHER" id="PTHR30511:SF0">
    <property type="entry name" value="ALANINE RACEMASE, CATABOLIC-RELATED"/>
    <property type="match status" value="1"/>
</dbReference>
<proteinExistence type="inferred from homology"/>
<dbReference type="Gene3D" id="3.20.20.10">
    <property type="entry name" value="Alanine racemase"/>
    <property type="match status" value="1"/>
</dbReference>
<feature type="active site" description="Proton acceptor; specific for D-alanine" evidence="5">
    <location>
        <position position="35"/>
    </location>
</feature>
<dbReference type="EC" id="5.1.1.1" evidence="5"/>
<comment type="cofactor">
    <cofactor evidence="2 5 6">
        <name>pyridoxal 5'-phosphate</name>
        <dbReference type="ChEBI" id="CHEBI:597326"/>
    </cofactor>
</comment>
<dbReference type="PANTHER" id="PTHR30511">
    <property type="entry name" value="ALANINE RACEMASE"/>
    <property type="match status" value="1"/>
</dbReference>
<dbReference type="GO" id="GO:0008784">
    <property type="term" value="F:alanine racemase activity"/>
    <property type="evidence" value="ECO:0007669"/>
    <property type="project" value="UniProtKB-UniRule"/>
</dbReference>
<feature type="modified residue" description="N6-(pyridoxal phosphate)lysine" evidence="5 6">
    <location>
        <position position="35"/>
    </location>
</feature>
<dbReference type="Gene3D" id="2.40.37.10">
    <property type="entry name" value="Lyase, Ornithine Decarboxylase, Chain A, domain 1"/>
    <property type="match status" value="1"/>
</dbReference>
<evidence type="ECO:0000256" key="2">
    <source>
        <dbReference type="ARBA" id="ARBA00001933"/>
    </source>
</evidence>
<dbReference type="GO" id="GO:0030170">
    <property type="term" value="F:pyridoxal phosphate binding"/>
    <property type="evidence" value="ECO:0007669"/>
    <property type="project" value="UniProtKB-UniRule"/>
</dbReference>
<evidence type="ECO:0000256" key="6">
    <source>
        <dbReference type="PIRSR" id="PIRSR600821-50"/>
    </source>
</evidence>
<reference evidence="8 9" key="1">
    <citation type="submission" date="2015-11" db="EMBL/GenBank/DDBJ databases">
        <title>Genomic analysis of 38 Legionella species identifies large and diverse effector repertoires.</title>
        <authorList>
            <person name="Burstein D."/>
            <person name="Amaro F."/>
            <person name="Zusman T."/>
            <person name="Lifshitz Z."/>
            <person name="Cohen O."/>
            <person name="Gilbert J.A."/>
            <person name="Pupko T."/>
            <person name="Shuman H.A."/>
            <person name="Segal G."/>
        </authorList>
    </citation>
    <scope>NUCLEOTIDE SEQUENCE [LARGE SCALE GENOMIC DNA]</scope>
    <source>
        <strain evidence="8 9">ATCC 49504</strain>
    </source>
</reference>
<gene>
    <name evidence="8" type="primary">alr</name>
    <name evidence="8" type="ORF">Lgee_1617</name>
</gene>
<dbReference type="SUPFAM" id="SSF51419">
    <property type="entry name" value="PLP-binding barrel"/>
    <property type="match status" value="1"/>
</dbReference>
<evidence type="ECO:0000313" key="9">
    <source>
        <dbReference type="Proteomes" id="UP000054785"/>
    </source>
</evidence>
<dbReference type="InterPro" id="IPR011079">
    <property type="entry name" value="Ala_racemase_C"/>
</dbReference>
<dbReference type="InterPro" id="IPR009006">
    <property type="entry name" value="Ala_racemase/Decarboxylase_C"/>
</dbReference>
<keyword evidence="9" id="KW-1185">Reference proteome</keyword>
<evidence type="ECO:0000256" key="7">
    <source>
        <dbReference type="PIRSR" id="PIRSR600821-52"/>
    </source>
</evidence>
<dbReference type="SMART" id="SM01005">
    <property type="entry name" value="Ala_racemase_C"/>
    <property type="match status" value="1"/>
</dbReference>
<dbReference type="InterPro" id="IPR000821">
    <property type="entry name" value="Ala_racemase"/>
</dbReference>
<dbReference type="GO" id="GO:0005829">
    <property type="term" value="C:cytosol"/>
    <property type="evidence" value="ECO:0007669"/>
    <property type="project" value="TreeGrafter"/>
</dbReference>
<comment type="caution">
    <text evidence="8">The sequence shown here is derived from an EMBL/GenBank/DDBJ whole genome shotgun (WGS) entry which is preliminary data.</text>
</comment>
<feature type="binding site" evidence="5 7">
    <location>
        <position position="132"/>
    </location>
    <ligand>
        <name>substrate</name>
    </ligand>
</feature>
<dbReference type="SUPFAM" id="SSF50621">
    <property type="entry name" value="Alanine racemase C-terminal domain-like"/>
    <property type="match status" value="1"/>
</dbReference>
<dbReference type="InterPro" id="IPR029066">
    <property type="entry name" value="PLP-binding_barrel"/>
</dbReference>